<dbReference type="Gene3D" id="1.10.1740.10">
    <property type="match status" value="1"/>
</dbReference>
<dbReference type="PANTHER" id="PTHR43133:SF66">
    <property type="entry name" value="ECF RNA POLYMERASE SIGMA FACTOR SIGK"/>
    <property type="match status" value="1"/>
</dbReference>
<organism evidence="7 8">
    <name type="scientific">Leucobacter tardus</name>
    <dbReference type="NCBI Taxonomy" id="501483"/>
    <lineage>
        <taxon>Bacteria</taxon>
        <taxon>Bacillati</taxon>
        <taxon>Actinomycetota</taxon>
        <taxon>Actinomycetes</taxon>
        <taxon>Micrococcales</taxon>
        <taxon>Microbacteriaceae</taxon>
        <taxon>Leucobacter</taxon>
    </lineage>
</organism>
<dbReference type="Pfam" id="PF08281">
    <property type="entry name" value="Sigma70_r4_2"/>
    <property type="match status" value="1"/>
</dbReference>
<dbReference type="AlphaFoldDB" id="A0A939QHC8"/>
<dbReference type="GO" id="GO:0003677">
    <property type="term" value="F:DNA binding"/>
    <property type="evidence" value="ECO:0007669"/>
    <property type="project" value="InterPro"/>
</dbReference>
<name>A0A939QHC8_9MICO</name>
<evidence type="ECO:0000313" key="8">
    <source>
        <dbReference type="Proteomes" id="UP000668403"/>
    </source>
</evidence>
<dbReference type="PANTHER" id="PTHR43133">
    <property type="entry name" value="RNA POLYMERASE ECF-TYPE SIGMA FACTO"/>
    <property type="match status" value="1"/>
</dbReference>
<dbReference type="InterPro" id="IPR013324">
    <property type="entry name" value="RNA_pol_sigma_r3/r4-like"/>
</dbReference>
<protein>
    <submittedName>
        <fullName evidence="7">ECF RNA polymerase sigma factor SigK</fullName>
    </submittedName>
</protein>
<evidence type="ECO:0000313" key="7">
    <source>
        <dbReference type="EMBL" id="MBO2990113.1"/>
    </source>
</evidence>
<feature type="domain" description="RNA polymerase sigma-70 region 2" evidence="5">
    <location>
        <begin position="41"/>
        <end position="107"/>
    </location>
</feature>
<keyword evidence="8" id="KW-1185">Reference proteome</keyword>
<sequence length="199" mass="22213">MLVHMVIDGVEVSEDGDGHDPLTVLLLDSADGDQRAFAEFYDLLAPRVFGLILRVLVDRSQSEEVLQEVFFEIWQTSGTFDAARGGARTWVLTMAHRRAVDRVRSAQASTTRDERIGVRDAHSHPDAVDELAQVRIDGGRATRALSELPEAQREPLVLAYFGGYSQREIAVLVDAPLGTVKTRMRDGLTKLRRVMEVER</sequence>
<evidence type="ECO:0000256" key="2">
    <source>
        <dbReference type="ARBA" id="ARBA00023015"/>
    </source>
</evidence>
<dbReference type="Gene3D" id="1.10.10.10">
    <property type="entry name" value="Winged helix-like DNA-binding domain superfamily/Winged helix DNA-binding domain"/>
    <property type="match status" value="1"/>
</dbReference>
<gene>
    <name evidence="7" type="primary">sigK</name>
    <name evidence="7" type="ORF">J4H85_08935</name>
</gene>
<evidence type="ECO:0000256" key="3">
    <source>
        <dbReference type="ARBA" id="ARBA00023082"/>
    </source>
</evidence>
<evidence type="ECO:0000259" key="6">
    <source>
        <dbReference type="Pfam" id="PF08281"/>
    </source>
</evidence>
<accession>A0A939QHC8</accession>
<dbReference type="SUPFAM" id="SSF88659">
    <property type="entry name" value="Sigma3 and sigma4 domains of RNA polymerase sigma factors"/>
    <property type="match status" value="1"/>
</dbReference>
<evidence type="ECO:0000256" key="1">
    <source>
        <dbReference type="ARBA" id="ARBA00010641"/>
    </source>
</evidence>
<dbReference type="InterPro" id="IPR036388">
    <property type="entry name" value="WH-like_DNA-bd_sf"/>
</dbReference>
<comment type="caution">
    <text evidence="7">The sequence shown here is derived from an EMBL/GenBank/DDBJ whole genome shotgun (WGS) entry which is preliminary data.</text>
</comment>
<dbReference type="InterPro" id="IPR013325">
    <property type="entry name" value="RNA_pol_sigma_r2"/>
</dbReference>
<comment type="similarity">
    <text evidence="1">Belongs to the sigma-70 factor family. ECF subfamily.</text>
</comment>
<feature type="domain" description="RNA polymerase sigma factor 70 region 4 type 2" evidence="6">
    <location>
        <begin position="142"/>
        <end position="191"/>
    </location>
</feature>
<dbReference type="Pfam" id="PF04542">
    <property type="entry name" value="Sigma70_r2"/>
    <property type="match status" value="1"/>
</dbReference>
<dbReference type="GO" id="GO:0016987">
    <property type="term" value="F:sigma factor activity"/>
    <property type="evidence" value="ECO:0007669"/>
    <property type="project" value="UniProtKB-KW"/>
</dbReference>
<dbReference type="SUPFAM" id="SSF88946">
    <property type="entry name" value="Sigma2 domain of RNA polymerase sigma factors"/>
    <property type="match status" value="1"/>
</dbReference>
<keyword evidence="2" id="KW-0805">Transcription regulation</keyword>
<dbReference type="InterPro" id="IPR039425">
    <property type="entry name" value="RNA_pol_sigma-70-like"/>
</dbReference>
<dbReference type="GO" id="GO:0006352">
    <property type="term" value="P:DNA-templated transcription initiation"/>
    <property type="evidence" value="ECO:0007669"/>
    <property type="project" value="InterPro"/>
</dbReference>
<keyword evidence="4" id="KW-0804">Transcription</keyword>
<dbReference type="NCBIfam" id="NF007228">
    <property type="entry name" value="PRK09646.1"/>
    <property type="match status" value="1"/>
</dbReference>
<dbReference type="Proteomes" id="UP000668403">
    <property type="component" value="Unassembled WGS sequence"/>
</dbReference>
<evidence type="ECO:0000256" key="4">
    <source>
        <dbReference type="ARBA" id="ARBA00023163"/>
    </source>
</evidence>
<dbReference type="InterPro" id="IPR013249">
    <property type="entry name" value="RNA_pol_sigma70_r4_t2"/>
</dbReference>
<keyword evidence="3" id="KW-0731">Sigma factor</keyword>
<dbReference type="CDD" id="cd06171">
    <property type="entry name" value="Sigma70_r4"/>
    <property type="match status" value="1"/>
</dbReference>
<dbReference type="EMBL" id="JAGFBF010000005">
    <property type="protein sequence ID" value="MBO2990113.1"/>
    <property type="molecule type" value="Genomic_DNA"/>
</dbReference>
<dbReference type="InterPro" id="IPR007627">
    <property type="entry name" value="RNA_pol_sigma70_r2"/>
</dbReference>
<dbReference type="NCBIfam" id="TIGR02937">
    <property type="entry name" value="sigma70-ECF"/>
    <property type="match status" value="1"/>
</dbReference>
<dbReference type="InterPro" id="IPR014284">
    <property type="entry name" value="RNA_pol_sigma-70_dom"/>
</dbReference>
<proteinExistence type="inferred from homology"/>
<evidence type="ECO:0000259" key="5">
    <source>
        <dbReference type="Pfam" id="PF04542"/>
    </source>
</evidence>
<reference evidence="7" key="1">
    <citation type="submission" date="2021-03" db="EMBL/GenBank/DDBJ databases">
        <title>Leucobacter chromiisoli sp. nov., isolated from chromium-containing soil of chemical plant.</title>
        <authorList>
            <person name="Xu Z."/>
        </authorList>
    </citation>
    <scope>NUCLEOTIDE SEQUENCE</scope>
    <source>
        <strain evidence="7">K 70/01</strain>
    </source>
</reference>